<feature type="binding site" evidence="10">
    <location>
        <begin position="224"/>
        <end position="230"/>
    </location>
    <ligand>
        <name>ATP</name>
        <dbReference type="ChEBI" id="CHEBI:30616"/>
    </ligand>
</feature>
<dbReference type="InterPro" id="IPR022955">
    <property type="entry name" value="GMP_synthase"/>
</dbReference>
<gene>
    <name evidence="9 12" type="primary">guaA</name>
    <name evidence="12" type="ORF">F4Y42_14845</name>
</gene>
<dbReference type="EMBL" id="VXRG01000121">
    <property type="protein sequence ID" value="MXY94714.1"/>
    <property type="molecule type" value="Genomic_DNA"/>
</dbReference>
<dbReference type="FunFam" id="3.40.50.620:FF:000001">
    <property type="entry name" value="GMP synthase [glutamine-hydrolyzing]"/>
    <property type="match status" value="1"/>
</dbReference>
<dbReference type="Gene3D" id="3.30.300.10">
    <property type="match status" value="1"/>
</dbReference>
<evidence type="ECO:0000256" key="9">
    <source>
        <dbReference type="HAMAP-Rule" id="MF_00344"/>
    </source>
</evidence>
<dbReference type="GO" id="GO:0005829">
    <property type="term" value="C:cytosol"/>
    <property type="evidence" value="ECO:0007669"/>
    <property type="project" value="TreeGrafter"/>
</dbReference>
<dbReference type="InterPro" id="IPR004739">
    <property type="entry name" value="GMP_synth_GATase"/>
</dbReference>
<dbReference type="PANTHER" id="PTHR11922:SF2">
    <property type="entry name" value="GMP SYNTHASE [GLUTAMINE-HYDROLYZING]"/>
    <property type="match status" value="1"/>
</dbReference>
<feature type="active site" evidence="9">
    <location>
        <position position="171"/>
    </location>
</feature>
<dbReference type="PROSITE" id="PS51273">
    <property type="entry name" value="GATASE_TYPE_1"/>
    <property type="match status" value="1"/>
</dbReference>
<dbReference type="Pfam" id="PF02540">
    <property type="entry name" value="NAD_synthase"/>
    <property type="match status" value="1"/>
</dbReference>
<evidence type="ECO:0000313" key="12">
    <source>
        <dbReference type="EMBL" id="MXY94714.1"/>
    </source>
</evidence>
<dbReference type="UniPathway" id="UPA00189">
    <property type="reaction ID" value="UER00296"/>
</dbReference>
<keyword evidence="7 9" id="KW-0067">ATP-binding</keyword>
<dbReference type="PROSITE" id="PS51553">
    <property type="entry name" value="GMPS_ATP_PPASE"/>
    <property type="match status" value="1"/>
</dbReference>
<dbReference type="FunFam" id="3.40.50.880:FF:000001">
    <property type="entry name" value="GMP synthase [glutamine-hydrolyzing]"/>
    <property type="match status" value="1"/>
</dbReference>
<dbReference type="InterPro" id="IPR029062">
    <property type="entry name" value="Class_I_gatase-like"/>
</dbReference>
<dbReference type="GO" id="GO:0005524">
    <property type="term" value="F:ATP binding"/>
    <property type="evidence" value="ECO:0007669"/>
    <property type="project" value="UniProtKB-UniRule"/>
</dbReference>
<dbReference type="SUPFAM" id="SSF54810">
    <property type="entry name" value="GMP synthetase C-terminal dimerisation domain"/>
    <property type="match status" value="1"/>
</dbReference>
<feature type="active site" evidence="9">
    <location>
        <position position="169"/>
    </location>
</feature>
<dbReference type="PRINTS" id="PR00099">
    <property type="entry name" value="CPSGATASE"/>
</dbReference>
<evidence type="ECO:0000256" key="4">
    <source>
        <dbReference type="ARBA" id="ARBA00022741"/>
    </source>
</evidence>
<evidence type="ECO:0000256" key="6">
    <source>
        <dbReference type="ARBA" id="ARBA00022755"/>
    </source>
</evidence>
<keyword evidence="6 9" id="KW-0658">Purine biosynthesis</keyword>
<dbReference type="PANTHER" id="PTHR11922">
    <property type="entry name" value="GMP SYNTHASE-RELATED"/>
    <property type="match status" value="1"/>
</dbReference>
<dbReference type="PRINTS" id="PR00096">
    <property type="entry name" value="GATASE"/>
</dbReference>
<dbReference type="SUPFAM" id="SSF52402">
    <property type="entry name" value="Adenine nucleotide alpha hydrolases-like"/>
    <property type="match status" value="1"/>
</dbReference>
<dbReference type="Gene3D" id="3.40.50.880">
    <property type="match status" value="1"/>
</dbReference>
<evidence type="ECO:0000256" key="2">
    <source>
        <dbReference type="ARBA" id="ARBA00005153"/>
    </source>
</evidence>
<evidence type="ECO:0000256" key="1">
    <source>
        <dbReference type="ARBA" id="ARBA00002332"/>
    </source>
</evidence>
<keyword evidence="5 9" id="KW-0332">GMP biosynthesis</keyword>
<keyword evidence="8 9" id="KW-0315">Glutamine amidotransferase</keyword>
<comment type="subunit">
    <text evidence="9">Homodimer.</text>
</comment>
<evidence type="ECO:0000256" key="3">
    <source>
        <dbReference type="ARBA" id="ARBA00022598"/>
    </source>
</evidence>
<dbReference type="InterPro" id="IPR025777">
    <property type="entry name" value="GMPS_ATP_PPase_dom"/>
</dbReference>
<dbReference type="AlphaFoldDB" id="A0A6B0YUC1"/>
<dbReference type="InterPro" id="IPR001674">
    <property type="entry name" value="GMP_synth_C"/>
</dbReference>
<dbReference type="InterPro" id="IPR022310">
    <property type="entry name" value="NAD/GMP_synthase"/>
</dbReference>
<dbReference type="Pfam" id="PF00117">
    <property type="entry name" value="GATase"/>
    <property type="match status" value="1"/>
</dbReference>
<dbReference type="EC" id="6.3.5.2" evidence="9"/>
<organism evidence="12">
    <name type="scientific">Caldilineaceae bacterium SB0664_bin_27</name>
    <dbReference type="NCBI Taxonomy" id="2605260"/>
    <lineage>
        <taxon>Bacteria</taxon>
        <taxon>Bacillati</taxon>
        <taxon>Chloroflexota</taxon>
        <taxon>Caldilineae</taxon>
        <taxon>Caldilineales</taxon>
        <taxon>Caldilineaceae</taxon>
    </lineage>
</organism>
<keyword evidence="4 9" id="KW-0547">Nucleotide-binding</keyword>
<evidence type="ECO:0000256" key="8">
    <source>
        <dbReference type="ARBA" id="ARBA00022962"/>
    </source>
</evidence>
<dbReference type="Gene3D" id="3.40.50.620">
    <property type="entry name" value="HUPs"/>
    <property type="match status" value="1"/>
</dbReference>
<proteinExistence type="inferred from homology"/>
<evidence type="ECO:0000256" key="7">
    <source>
        <dbReference type="ARBA" id="ARBA00022840"/>
    </source>
</evidence>
<dbReference type="SUPFAM" id="SSF52317">
    <property type="entry name" value="Class I glutamine amidotransferase-like"/>
    <property type="match status" value="1"/>
</dbReference>
<feature type="domain" description="GMPS ATP-PPase" evidence="11">
    <location>
        <begin position="196"/>
        <end position="407"/>
    </location>
</feature>
<dbReference type="GO" id="GO:0003921">
    <property type="term" value="F:GMP synthase activity"/>
    <property type="evidence" value="ECO:0007669"/>
    <property type="project" value="InterPro"/>
</dbReference>
<comment type="caution">
    <text evidence="12">The sequence shown here is derived from an EMBL/GenBank/DDBJ whole genome shotgun (WGS) entry which is preliminary data.</text>
</comment>
<reference evidence="12" key="1">
    <citation type="submission" date="2019-09" db="EMBL/GenBank/DDBJ databases">
        <title>Characterisation of the sponge microbiome using genome-centric metagenomics.</title>
        <authorList>
            <person name="Engelberts J.P."/>
            <person name="Robbins S.J."/>
            <person name="De Goeij J.M."/>
            <person name="Aranda M."/>
            <person name="Bell S.C."/>
            <person name="Webster N.S."/>
        </authorList>
    </citation>
    <scope>NUCLEOTIDE SEQUENCE</scope>
    <source>
        <strain evidence="12">SB0664_bin_27</strain>
    </source>
</reference>
<dbReference type="NCBIfam" id="NF000848">
    <property type="entry name" value="PRK00074.1"/>
    <property type="match status" value="1"/>
</dbReference>
<comment type="pathway">
    <text evidence="2 9">Purine metabolism; GMP biosynthesis; GMP from XMP (L-Gln route): step 1/1.</text>
</comment>
<comment type="catalytic activity">
    <reaction evidence="9">
        <text>XMP + L-glutamine + ATP + H2O = GMP + L-glutamate + AMP + diphosphate + 2 H(+)</text>
        <dbReference type="Rhea" id="RHEA:11680"/>
        <dbReference type="ChEBI" id="CHEBI:15377"/>
        <dbReference type="ChEBI" id="CHEBI:15378"/>
        <dbReference type="ChEBI" id="CHEBI:29985"/>
        <dbReference type="ChEBI" id="CHEBI:30616"/>
        <dbReference type="ChEBI" id="CHEBI:33019"/>
        <dbReference type="ChEBI" id="CHEBI:57464"/>
        <dbReference type="ChEBI" id="CHEBI:58115"/>
        <dbReference type="ChEBI" id="CHEBI:58359"/>
        <dbReference type="ChEBI" id="CHEBI:456215"/>
        <dbReference type="EC" id="6.3.5.2"/>
    </reaction>
</comment>
<keyword evidence="3 9" id="KW-0436">Ligase</keyword>
<dbReference type="Pfam" id="PF00958">
    <property type="entry name" value="GMP_synt_C"/>
    <property type="match status" value="1"/>
</dbReference>
<dbReference type="NCBIfam" id="TIGR00888">
    <property type="entry name" value="guaA_Nterm"/>
    <property type="match status" value="1"/>
</dbReference>
<evidence type="ECO:0000259" key="11">
    <source>
        <dbReference type="PROSITE" id="PS51553"/>
    </source>
</evidence>
<dbReference type="FunFam" id="3.30.300.10:FF:000002">
    <property type="entry name" value="GMP synthase [glutamine-hydrolyzing]"/>
    <property type="match status" value="1"/>
</dbReference>
<comment type="function">
    <text evidence="1 9">Catalyzes the synthesis of GMP from XMP.</text>
</comment>
<dbReference type="InterPro" id="IPR017926">
    <property type="entry name" value="GATASE"/>
</dbReference>
<accession>A0A6B0YUC1</accession>
<evidence type="ECO:0000256" key="10">
    <source>
        <dbReference type="PROSITE-ProRule" id="PRU00886"/>
    </source>
</evidence>
<dbReference type="NCBIfam" id="TIGR00884">
    <property type="entry name" value="guaA_Cterm"/>
    <property type="match status" value="1"/>
</dbReference>
<name>A0A6B0YUC1_9CHLR</name>
<dbReference type="CDD" id="cd01742">
    <property type="entry name" value="GATase1_GMP_Synthase"/>
    <property type="match status" value="1"/>
</dbReference>
<sequence length="532" mass="58877">MQHDTIAVLDYGSQYSQLICRRVREANVYAEMISWDRAAERLPQVNLKGIILSGGPASVYEAGAPALPDVVLESSVPVLGICYGLQLLAHALGGHVAPSAKREYGAAEIEVTAETRFFGGQPRQQQVWMSHGDRVERLPVGFETVARSGNSPCAAIANEDRSLYGLQFHPEVVHTPNGFTLLQNFVGRICGCARDWTSGHFIEETVAEIRAQVGPDDRVICGLSGGVDSAVAATLVHRAVGERLTCIFVDHGLLRAGEAEQVVDTFERHQGMRLVAVDAKEAFLEDLDGVTDPEEKRKGIGARFVRVFEEETERLLEESVKRSEEREDFSQSSSEVFLAQGTLYPDVIESASNDDSANARTIKTHHNVGGLPEDMTFELLEPLRMLFKDEVRRIGEELGLPEEIVWRHPFPGPGLGIRILGEVTWERLEMLRHADRIFLEELRSAGLYRQTSQVFAVLLPVQTVGVMGDGRTYANVIALRAVTTDDFMTADWAQLPYELLAQVSSRIVNEVDGVNRVVYDISSKPPATIEWE</sequence>
<dbReference type="CDD" id="cd01997">
    <property type="entry name" value="GMP_synthase_C"/>
    <property type="match status" value="1"/>
</dbReference>
<dbReference type="HAMAP" id="MF_00344">
    <property type="entry name" value="GMP_synthase"/>
    <property type="match status" value="1"/>
</dbReference>
<dbReference type="InterPro" id="IPR014729">
    <property type="entry name" value="Rossmann-like_a/b/a_fold"/>
</dbReference>
<evidence type="ECO:0000256" key="5">
    <source>
        <dbReference type="ARBA" id="ARBA00022749"/>
    </source>
</evidence>
<feature type="active site" description="Nucleophile" evidence="9">
    <location>
        <position position="82"/>
    </location>
</feature>
<dbReference type="PRINTS" id="PR00097">
    <property type="entry name" value="ANTSNTHASEII"/>
</dbReference>
<protein>
    <recommendedName>
        <fullName evidence="9">GMP synthase [glutamine-hydrolyzing]</fullName>
        <ecNumber evidence="9">6.3.5.2</ecNumber>
    </recommendedName>
    <alternativeName>
        <fullName evidence="9">GMP synthetase</fullName>
    </alternativeName>
    <alternativeName>
        <fullName evidence="9">Glutamine amidotransferase</fullName>
    </alternativeName>
</protein>